<reference evidence="1 2" key="1">
    <citation type="submission" date="2020-10" db="EMBL/GenBank/DDBJ databases">
        <title>Olsenella immobilis sp.nov., isolated from the mud in a fermentation cellar used for the production of Chinese strong-flavoured liquor.</title>
        <authorList>
            <person name="Lu L."/>
        </authorList>
    </citation>
    <scope>NUCLEOTIDE SEQUENCE [LARGE SCALE GENOMIC DNA]</scope>
    <source>
        <strain evidence="1 2">LZLJ-2</strain>
    </source>
</reference>
<dbReference type="PANTHER" id="PTHR34547:SF1">
    <property type="entry name" value="YACP-LIKE NYN DOMAIN PROTEIN"/>
    <property type="match status" value="1"/>
</dbReference>
<proteinExistence type="predicted"/>
<dbReference type="RefSeq" id="WP_194371037.1">
    <property type="nucleotide sequence ID" value="NZ_CP063767.1"/>
</dbReference>
<dbReference type="KEGG" id="tio:INP52_08935"/>
<keyword evidence="2" id="KW-1185">Reference proteome</keyword>
<dbReference type="Proteomes" id="UP000593735">
    <property type="component" value="Chromosome"/>
</dbReference>
<evidence type="ECO:0000313" key="1">
    <source>
        <dbReference type="EMBL" id="QOY60508.1"/>
    </source>
</evidence>
<dbReference type="PANTHER" id="PTHR34547">
    <property type="entry name" value="YACP-LIKE NYN DOMAIN PROTEIN"/>
    <property type="match status" value="1"/>
</dbReference>
<dbReference type="Pfam" id="PF05991">
    <property type="entry name" value="NYN_YacP"/>
    <property type="match status" value="1"/>
</dbReference>
<name>A0A7S7M8C3_9ACTN</name>
<dbReference type="EMBL" id="CP063767">
    <property type="protein sequence ID" value="QOY60508.1"/>
    <property type="molecule type" value="Genomic_DNA"/>
</dbReference>
<gene>
    <name evidence="1" type="ORF">INP52_08935</name>
</gene>
<accession>A0A7S7M8C3</accession>
<sequence>MPKSSPLGLLVVDGYNVIHQTPRYEELVDAHTVPENLDTDPFVRARGALVSDVAAFAHGSYEAVIVYDGANNLNPEHPVLTSAGVRLMFSDVGQSADELIERLVTEARQAGRAVALVTSDGAIRSTVGFGPGEVTCISSALLVHEIEVGASEAARSAQRGRVRLTLEDRIDPAQRERLWRLLGR</sequence>
<dbReference type="AlphaFoldDB" id="A0A7S7M8C3"/>
<dbReference type="InterPro" id="IPR010298">
    <property type="entry name" value="YacP-like"/>
</dbReference>
<evidence type="ECO:0000313" key="2">
    <source>
        <dbReference type="Proteomes" id="UP000593735"/>
    </source>
</evidence>
<organism evidence="1 2">
    <name type="scientific">Thermophilibacter immobilis</name>
    <dbReference type="NCBI Taxonomy" id="2779519"/>
    <lineage>
        <taxon>Bacteria</taxon>
        <taxon>Bacillati</taxon>
        <taxon>Actinomycetota</taxon>
        <taxon>Coriobacteriia</taxon>
        <taxon>Coriobacteriales</taxon>
        <taxon>Atopobiaceae</taxon>
        <taxon>Thermophilibacter</taxon>
    </lineage>
</organism>
<protein>
    <submittedName>
        <fullName evidence="1">NYN domain-containing protein</fullName>
    </submittedName>
</protein>